<keyword evidence="2" id="KW-1185">Reference proteome</keyword>
<protein>
    <submittedName>
        <fullName evidence="1">Uncharacterized protein</fullName>
    </submittedName>
</protein>
<dbReference type="AlphaFoldDB" id="A0A0N0PFV9"/>
<comment type="caution">
    <text evidence="1">The sequence shown here is derived from an EMBL/GenBank/DDBJ whole genome shotgun (WGS) entry which is preliminary data.</text>
</comment>
<accession>A0A0N0PFV9</accession>
<dbReference type="InParanoid" id="A0A0N0PFV9"/>
<evidence type="ECO:0000313" key="1">
    <source>
        <dbReference type="EMBL" id="KPJ21312.1"/>
    </source>
</evidence>
<gene>
    <name evidence="1" type="ORF">RR48_00618</name>
</gene>
<reference evidence="1 2" key="1">
    <citation type="journal article" date="2015" name="Nat. Commun.">
        <title>Outbred genome sequencing and CRISPR/Cas9 gene editing in butterflies.</title>
        <authorList>
            <person name="Li X."/>
            <person name="Fan D."/>
            <person name="Zhang W."/>
            <person name="Liu G."/>
            <person name="Zhang L."/>
            <person name="Zhao L."/>
            <person name="Fang X."/>
            <person name="Chen L."/>
            <person name="Dong Y."/>
            <person name="Chen Y."/>
            <person name="Ding Y."/>
            <person name="Zhao R."/>
            <person name="Feng M."/>
            <person name="Zhu Y."/>
            <person name="Feng Y."/>
            <person name="Jiang X."/>
            <person name="Zhu D."/>
            <person name="Xiang H."/>
            <person name="Feng X."/>
            <person name="Li S."/>
            <person name="Wang J."/>
            <person name="Zhang G."/>
            <person name="Kronforst M.R."/>
            <person name="Wang W."/>
        </authorList>
    </citation>
    <scope>NUCLEOTIDE SEQUENCE [LARGE SCALE GENOMIC DNA]</scope>
    <source>
        <strain evidence="1">Ya'a_city_454_Pm</strain>
        <tissue evidence="1">Whole body</tissue>
    </source>
</reference>
<name>A0A0N0PFV9_PAPMA</name>
<sequence length="75" mass="8721">MHYISRYATPLPGLTPNGRRVSVARDAWMKKLENYTEWFKKQESIKANESLRPGKPTNYDELFGIDGSFRQLSID</sequence>
<organism evidence="1 2">
    <name type="scientific">Papilio machaon</name>
    <name type="common">Old World swallowtail butterfly</name>
    <dbReference type="NCBI Taxonomy" id="76193"/>
    <lineage>
        <taxon>Eukaryota</taxon>
        <taxon>Metazoa</taxon>
        <taxon>Ecdysozoa</taxon>
        <taxon>Arthropoda</taxon>
        <taxon>Hexapoda</taxon>
        <taxon>Insecta</taxon>
        <taxon>Pterygota</taxon>
        <taxon>Neoptera</taxon>
        <taxon>Endopterygota</taxon>
        <taxon>Lepidoptera</taxon>
        <taxon>Glossata</taxon>
        <taxon>Ditrysia</taxon>
        <taxon>Papilionoidea</taxon>
        <taxon>Papilionidae</taxon>
        <taxon>Papilioninae</taxon>
        <taxon>Papilio</taxon>
    </lineage>
</organism>
<dbReference type="STRING" id="76193.A0A0N0PFV9"/>
<dbReference type="Proteomes" id="UP000053240">
    <property type="component" value="Unassembled WGS sequence"/>
</dbReference>
<dbReference type="EMBL" id="LADJ01037334">
    <property type="protein sequence ID" value="KPJ21312.1"/>
    <property type="molecule type" value="Genomic_DNA"/>
</dbReference>
<evidence type="ECO:0000313" key="2">
    <source>
        <dbReference type="Proteomes" id="UP000053240"/>
    </source>
</evidence>
<proteinExistence type="predicted"/>